<dbReference type="InterPro" id="IPR036259">
    <property type="entry name" value="MFS_trans_sf"/>
</dbReference>
<dbReference type="Gene3D" id="1.20.1720.10">
    <property type="entry name" value="Multidrug resistance protein D"/>
    <property type="match status" value="1"/>
</dbReference>
<dbReference type="AlphaFoldDB" id="A0A5R9EBL1"/>
<dbReference type="GO" id="GO:0022857">
    <property type="term" value="F:transmembrane transporter activity"/>
    <property type="evidence" value="ECO:0007669"/>
    <property type="project" value="InterPro"/>
</dbReference>
<keyword evidence="2 6" id="KW-0812">Transmembrane</keyword>
<dbReference type="GO" id="GO:0046677">
    <property type="term" value="P:response to antibiotic"/>
    <property type="evidence" value="ECO:0007669"/>
    <property type="project" value="UniProtKB-KW"/>
</dbReference>
<feature type="domain" description="Major facilitator superfamily (MFS) profile" evidence="7">
    <location>
        <begin position="17"/>
        <end position="247"/>
    </location>
</feature>
<evidence type="ECO:0000256" key="6">
    <source>
        <dbReference type="SAM" id="Phobius"/>
    </source>
</evidence>
<evidence type="ECO:0000256" key="5">
    <source>
        <dbReference type="ARBA" id="ARBA00023251"/>
    </source>
</evidence>
<keyword evidence="4 6" id="KW-0472">Membrane</keyword>
<evidence type="ECO:0000259" key="7">
    <source>
        <dbReference type="PROSITE" id="PS50850"/>
    </source>
</evidence>
<evidence type="ECO:0000256" key="1">
    <source>
        <dbReference type="ARBA" id="ARBA00004651"/>
    </source>
</evidence>
<evidence type="ECO:0000313" key="8">
    <source>
        <dbReference type="EMBL" id="TLQ46152.1"/>
    </source>
</evidence>
<evidence type="ECO:0000313" key="9">
    <source>
        <dbReference type="Proteomes" id="UP000305921"/>
    </source>
</evidence>
<accession>A0A5R9EBL1</accession>
<feature type="transmembrane region" description="Helical" evidence="6">
    <location>
        <begin position="83"/>
        <end position="102"/>
    </location>
</feature>
<dbReference type="SUPFAM" id="SSF103473">
    <property type="entry name" value="MFS general substrate transporter"/>
    <property type="match status" value="1"/>
</dbReference>
<comment type="subcellular location">
    <subcellularLocation>
        <location evidence="1">Cell membrane</location>
        <topology evidence="1">Multi-pass membrane protein</topology>
    </subcellularLocation>
</comment>
<dbReference type="PROSITE" id="PS50850">
    <property type="entry name" value="MFS"/>
    <property type="match status" value="1"/>
</dbReference>
<reference evidence="8 9" key="1">
    <citation type="submission" date="2019-05" db="EMBL/GenBank/DDBJ databases">
        <title>Streptomyces marianii sp. nov., a novel marine actinomycete from southern coast of India.</title>
        <authorList>
            <person name="Iniyan A.M."/>
            <person name="Wink J."/>
            <person name="Ramprasad E."/>
            <person name="Ramana C.V."/>
            <person name="Bunk B."/>
            <person name="Sproer C."/>
            <person name="Joseph F.-J.R.S."/>
            <person name="Vincent S.G.P."/>
        </authorList>
    </citation>
    <scope>NUCLEOTIDE SEQUENCE [LARGE SCALE GENOMIC DNA]</scope>
    <source>
        <strain evidence="8 9">ICN19</strain>
    </source>
</reference>
<evidence type="ECO:0000256" key="2">
    <source>
        <dbReference type="ARBA" id="ARBA00022692"/>
    </source>
</evidence>
<dbReference type="PANTHER" id="PTHR42718">
    <property type="entry name" value="MAJOR FACILITATOR SUPERFAMILY MULTIDRUG TRANSPORTER MFSC"/>
    <property type="match status" value="1"/>
</dbReference>
<feature type="transmembrane region" description="Helical" evidence="6">
    <location>
        <begin position="142"/>
        <end position="168"/>
    </location>
</feature>
<keyword evidence="3 6" id="KW-1133">Transmembrane helix</keyword>
<dbReference type="InterPro" id="IPR011701">
    <property type="entry name" value="MFS"/>
</dbReference>
<dbReference type="PRINTS" id="PR01036">
    <property type="entry name" value="TCRTETB"/>
</dbReference>
<dbReference type="GO" id="GO:0005886">
    <property type="term" value="C:plasma membrane"/>
    <property type="evidence" value="ECO:0007669"/>
    <property type="project" value="UniProtKB-SubCell"/>
</dbReference>
<gene>
    <name evidence="8" type="ORF">FEF34_26985</name>
</gene>
<dbReference type="OrthoDB" id="7375466at2"/>
<feature type="transmembrane region" description="Helical" evidence="6">
    <location>
        <begin position="53"/>
        <end position="71"/>
    </location>
</feature>
<protein>
    <submittedName>
        <fullName evidence="8">MFS transporter</fullName>
    </submittedName>
</protein>
<dbReference type="PANTHER" id="PTHR42718:SF39">
    <property type="entry name" value="ACTINORHODIN TRANSPORTER-RELATED"/>
    <property type="match status" value="1"/>
</dbReference>
<sequence length="247" mass="25595">MITGRAQGTAGQRDRAVLVACATAGFTTLLDNSALNVALPSLRLSLAADVHQMQWIAAGYSLMFALALVPGGRLGDAHGRKPYFVAGMAVFVVGGILAAVSSDAWLLVACRLVQGAGAGLINGQMIGIIQDSFTGTARARALGVYAAAASTAAALGPALGGALIAAAARIRDGAWSSSWARPSAPPLRRWQHVVFLLAQHATHGPRSMSEGHCCSLPPRSPFSCPWSHHCAEPAWPTAPPLRACWPC</sequence>
<organism evidence="8 9">
    <name type="scientific">Streptomyces marianii</name>
    <dbReference type="NCBI Taxonomy" id="1817406"/>
    <lineage>
        <taxon>Bacteria</taxon>
        <taxon>Bacillati</taxon>
        <taxon>Actinomycetota</taxon>
        <taxon>Actinomycetes</taxon>
        <taxon>Kitasatosporales</taxon>
        <taxon>Streptomycetaceae</taxon>
        <taxon>Streptomyces</taxon>
    </lineage>
</organism>
<proteinExistence type="predicted"/>
<keyword evidence="9" id="KW-1185">Reference proteome</keyword>
<name>A0A5R9EBL1_9ACTN</name>
<dbReference type="Pfam" id="PF07690">
    <property type="entry name" value="MFS_1"/>
    <property type="match status" value="1"/>
</dbReference>
<dbReference type="EMBL" id="VAWE01000001">
    <property type="protein sequence ID" value="TLQ46152.1"/>
    <property type="molecule type" value="Genomic_DNA"/>
</dbReference>
<comment type="caution">
    <text evidence="8">The sequence shown here is derived from an EMBL/GenBank/DDBJ whole genome shotgun (WGS) entry which is preliminary data.</text>
</comment>
<dbReference type="Proteomes" id="UP000305921">
    <property type="component" value="Unassembled WGS sequence"/>
</dbReference>
<evidence type="ECO:0000256" key="3">
    <source>
        <dbReference type="ARBA" id="ARBA00022989"/>
    </source>
</evidence>
<evidence type="ECO:0000256" key="4">
    <source>
        <dbReference type="ARBA" id="ARBA00023136"/>
    </source>
</evidence>
<keyword evidence="5" id="KW-0046">Antibiotic resistance</keyword>
<dbReference type="InterPro" id="IPR020846">
    <property type="entry name" value="MFS_dom"/>
</dbReference>